<comment type="caution">
    <text evidence="2">The sequence shown here is derived from an EMBL/GenBank/DDBJ whole genome shotgun (WGS) entry which is preliminary data.</text>
</comment>
<accession>A0ABU1RN06</accession>
<keyword evidence="1" id="KW-0472">Membrane</keyword>
<evidence type="ECO:0000313" key="2">
    <source>
        <dbReference type="EMBL" id="MDR6839997.1"/>
    </source>
</evidence>
<keyword evidence="3" id="KW-1185">Reference proteome</keyword>
<sequence>MNLGRASIPKYLALSLIGAVGGFVAIFMARGSGGERWLMIGCAVILLAFLAYVVWLLAFKNKSTHVASQAQKQAALRFAPSPGKGVIYVYRKQLVGLLVGLNVVLDGKSVGQTRGLRFYRLEVEPGTHSLSGDKKCPEPLEVTVGEGEIAYVEQEIVMGMVKGSYRYQRIANIPQAQQAIYSCKLLLGAN</sequence>
<name>A0ABU1RN06_9GAMM</name>
<evidence type="ECO:0000256" key="1">
    <source>
        <dbReference type="SAM" id="Phobius"/>
    </source>
</evidence>
<keyword evidence="1" id="KW-1133">Transmembrane helix</keyword>
<protein>
    <recommendedName>
        <fullName evidence="4">DUF2846 domain-containing protein</fullName>
    </recommendedName>
</protein>
<dbReference type="RefSeq" id="WP_310089807.1">
    <property type="nucleotide sequence ID" value="NZ_JAVDTT010000001.1"/>
</dbReference>
<feature type="transmembrane region" description="Helical" evidence="1">
    <location>
        <begin position="12"/>
        <end position="31"/>
    </location>
</feature>
<reference evidence="2 3" key="1">
    <citation type="submission" date="2023-07" db="EMBL/GenBank/DDBJ databases">
        <title>Sorghum-associated microbial communities from plants grown in Nebraska, USA.</title>
        <authorList>
            <person name="Schachtman D."/>
        </authorList>
    </citation>
    <scope>NUCLEOTIDE SEQUENCE [LARGE SCALE GENOMIC DNA]</scope>
    <source>
        <strain evidence="2 3">BE107</strain>
    </source>
</reference>
<evidence type="ECO:0008006" key="4">
    <source>
        <dbReference type="Google" id="ProtNLM"/>
    </source>
</evidence>
<evidence type="ECO:0000313" key="3">
    <source>
        <dbReference type="Proteomes" id="UP001254759"/>
    </source>
</evidence>
<organism evidence="2 3">
    <name type="scientific">Pseudoxanthomonas sacheonensis</name>
    <dbReference type="NCBI Taxonomy" id="443615"/>
    <lineage>
        <taxon>Bacteria</taxon>
        <taxon>Pseudomonadati</taxon>
        <taxon>Pseudomonadota</taxon>
        <taxon>Gammaproteobacteria</taxon>
        <taxon>Lysobacterales</taxon>
        <taxon>Lysobacteraceae</taxon>
        <taxon>Pseudoxanthomonas</taxon>
    </lineage>
</organism>
<proteinExistence type="predicted"/>
<feature type="transmembrane region" description="Helical" evidence="1">
    <location>
        <begin position="37"/>
        <end position="59"/>
    </location>
</feature>
<keyword evidence="1" id="KW-0812">Transmembrane</keyword>
<dbReference type="EMBL" id="JAVDTT010000001">
    <property type="protein sequence ID" value="MDR6839997.1"/>
    <property type="molecule type" value="Genomic_DNA"/>
</dbReference>
<gene>
    <name evidence="2" type="ORF">J2W94_000261</name>
</gene>
<dbReference type="Proteomes" id="UP001254759">
    <property type="component" value="Unassembled WGS sequence"/>
</dbReference>